<dbReference type="SMART" id="SM00062">
    <property type="entry name" value="PBPb"/>
    <property type="match status" value="1"/>
</dbReference>
<feature type="compositionally biased region" description="Gly residues" evidence="2">
    <location>
        <begin position="33"/>
        <end position="43"/>
    </location>
</feature>
<dbReference type="PROSITE" id="PS51257">
    <property type="entry name" value="PROKAR_LIPOPROTEIN"/>
    <property type="match status" value="1"/>
</dbReference>
<gene>
    <name evidence="4" type="ORF">AVDCRST_MAG34-682</name>
</gene>
<accession>A0A6J4LP62</accession>
<reference evidence="4" key="1">
    <citation type="submission" date="2020-02" db="EMBL/GenBank/DDBJ databases">
        <authorList>
            <person name="Meier V. D."/>
        </authorList>
    </citation>
    <scope>NUCLEOTIDE SEQUENCE</scope>
    <source>
        <strain evidence="4">AVDCRST_MAG34</strain>
    </source>
</reference>
<dbReference type="Pfam" id="PF00497">
    <property type="entry name" value="SBP_bac_3"/>
    <property type="match status" value="1"/>
</dbReference>
<dbReference type="Gene3D" id="3.40.190.10">
    <property type="entry name" value="Periplasmic binding protein-like II"/>
    <property type="match status" value="2"/>
</dbReference>
<proteinExistence type="predicted"/>
<keyword evidence="1" id="KW-0732">Signal</keyword>
<evidence type="ECO:0000313" key="4">
    <source>
        <dbReference type="EMBL" id="CAA9338891.1"/>
    </source>
</evidence>
<evidence type="ECO:0000256" key="1">
    <source>
        <dbReference type="ARBA" id="ARBA00022729"/>
    </source>
</evidence>
<dbReference type="PANTHER" id="PTHR35936">
    <property type="entry name" value="MEMBRANE-BOUND LYTIC MUREIN TRANSGLYCOSYLASE F"/>
    <property type="match status" value="1"/>
</dbReference>
<evidence type="ECO:0000259" key="3">
    <source>
        <dbReference type="SMART" id="SM00062"/>
    </source>
</evidence>
<dbReference type="AlphaFoldDB" id="A0A6J4LP62"/>
<feature type="domain" description="Solute-binding protein family 3/N-terminal" evidence="3">
    <location>
        <begin position="62"/>
        <end position="281"/>
    </location>
</feature>
<dbReference type="EMBL" id="CADCUI010000016">
    <property type="protein sequence ID" value="CAA9338891.1"/>
    <property type="molecule type" value="Genomic_DNA"/>
</dbReference>
<dbReference type="CDD" id="cd13530">
    <property type="entry name" value="PBP2_peptides_like"/>
    <property type="match status" value="1"/>
</dbReference>
<feature type="region of interest" description="Disordered" evidence="2">
    <location>
        <begin position="28"/>
        <end position="58"/>
    </location>
</feature>
<protein>
    <recommendedName>
        <fullName evidence="3">Solute-binding protein family 3/N-terminal domain-containing protein</fullName>
    </recommendedName>
</protein>
<dbReference type="InterPro" id="IPR001638">
    <property type="entry name" value="Solute-binding_3/MltF_N"/>
</dbReference>
<dbReference type="PANTHER" id="PTHR35936:SF17">
    <property type="entry name" value="ARGININE-BINDING EXTRACELLULAR PROTEIN ARTP"/>
    <property type="match status" value="1"/>
</dbReference>
<name>A0A6J4LP62_9ACTN</name>
<sequence length="281" mass="29629">MIPGRARTTATGLLLALGLTLTGCSGEDEAGASGSGAGSGSGSGDPETTASGEPLRTIRPGTLTVCSDIPYAPFDLLRGGTYTGFDGDLVQEIAAGLDLELRVREFGFDALQSGLALNADRCDMVASAMGITETREEKLDFTEGYYVMEQSLMVRAGSDITGLDDLEGRKVGVLQGTEGKTYAEGNAPSDATVVSLSSDAEMVRALVAREVDAVVHDLPVNLAYAEGEAFVVVEKYPTDEAYGFAVKEGNTVLRDAINEQLEELRDDGTYQSVYDDYFSIG</sequence>
<organism evidence="4">
    <name type="scientific">uncultured Nocardioidaceae bacterium</name>
    <dbReference type="NCBI Taxonomy" id="253824"/>
    <lineage>
        <taxon>Bacteria</taxon>
        <taxon>Bacillati</taxon>
        <taxon>Actinomycetota</taxon>
        <taxon>Actinomycetes</taxon>
        <taxon>Propionibacteriales</taxon>
        <taxon>Nocardioidaceae</taxon>
        <taxon>environmental samples</taxon>
    </lineage>
</organism>
<evidence type="ECO:0000256" key="2">
    <source>
        <dbReference type="SAM" id="MobiDB-lite"/>
    </source>
</evidence>
<dbReference type="SUPFAM" id="SSF53850">
    <property type="entry name" value="Periplasmic binding protein-like II"/>
    <property type="match status" value="1"/>
</dbReference>